<keyword evidence="2" id="KW-1185">Reference proteome</keyword>
<organism evidence="1 2">
    <name type="scientific">Fulvimonas soli</name>
    <dbReference type="NCBI Taxonomy" id="155197"/>
    <lineage>
        <taxon>Bacteria</taxon>
        <taxon>Pseudomonadati</taxon>
        <taxon>Pseudomonadota</taxon>
        <taxon>Gammaproteobacteria</taxon>
        <taxon>Lysobacterales</taxon>
        <taxon>Rhodanobacteraceae</taxon>
        <taxon>Fulvimonas</taxon>
    </lineage>
</organism>
<dbReference type="OrthoDB" id="4730654at2"/>
<evidence type="ECO:0008006" key="3">
    <source>
        <dbReference type="Google" id="ProtNLM"/>
    </source>
</evidence>
<evidence type="ECO:0000313" key="1">
    <source>
        <dbReference type="EMBL" id="PWK89741.1"/>
    </source>
</evidence>
<dbReference type="Pfam" id="PF02680">
    <property type="entry name" value="DUF211"/>
    <property type="match status" value="1"/>
</dbReference>
<name>A0A316IRL2_9GAMM</name>
<accession>A0A316IRL2</accession>
<evidence type="ECO:0000313" key="2">
    <source>
        <dbReference type="Proteomes" id="UP000245812"/>
    </source>
</evidence>
<dbReference type="SUPFAM" id="SSF160363">
    <property type="entry name" value="MTH889-like"/>
    <property type="match status" value="1"/>
</dbReference>
<dbReference type="InterPro" id="IPR023129">
    <property type="entry name" value="MTH889-like_dom_sf"/>
</dbReference>
<gene>
    <name evidence="1" type="ORF">C7456_10490</name>
</gene>
<dbReference type="RefSeq" id="WP_109722867.1">
    <property type="nucleotide sequence ID" value="NZ_MSZV01000007.1"/>
</dbReference>
<proteinExistence type="predicted"/>
<protein>
    <recommendedName>
        <fullName evidence="3">DUF211 domain-containing protein</fullName>
    </recommendedName>
</protein>
<dbReference type="PANTHER" id="PTHR42240:SF1">
    <property type="entry name" value="DUF211 DOMAIN-CONTAINING PROTEIN"/>
    <property type="match status" value="1"/>
</dbReference>
<dbReference type="PANTHER" id="PTHR42240">
    <property type="entry name" value="DUF211 DOMAIN-CONTAINING PROTEIN"/>
    <property type="match status" value="1"/>
</dbReference>
<dbReference type="AlphaFoldDB" id="A0A316IRL2"/>
<dbReference type="Proteomes" id="UP000245812">
    <property type="component" value="Unassembled WGS sequence"/>
</dbReference>
<dbReference type="Gene3D" id="3.30.70.1340">
    <property type="entry name" value="MTH889-like domain"/>
    <property type="match status" value="1"/>
</dbReference>
<sequence length="101" mass="10568">MSAGTAGLNIRRLVMDVDKAVARPAIPDIAAAIGACDGVAGINITVGEIDIETVGMDVIVEGERLDYAQIVRAIEQTGAVVHSLDQIVCGERVVEAVARKR</sequence>
<comment type="caution">
    <text evidence="1">The sequence shown here is derived from an EMBL/GenBank/DDBJ whole genome shotgun (WGS) entry which is preliminary data.</text>
</comment>
<dbReference type="EMBL" id="QGHC01000004">
    <property type="protein sequence ID" value="PWK89741.1"/>
    <property type="molecule type" value="Genomic_DNA"/>
</dbReference>
<reference evidence="1 2" key="1">
    <citation type="submission" date="2018-05" db="EMBL/GenBank/DDBJ databases">
        <title>Genomic Encyclopedia of Type Strains, Phase IV (KMG-IV): sequencing the most valuable type-strain genomes for metagenomic binning, comparative biology and taxonomic classification.</title>
        <authorList>
            <person name="Goeker M."/>
        </authorList>
    </citation>
    <scope>NUCLEOTIDE SEQUENCE [LARGE SCALE GENOMIC DNA]</scope>
    <source>
        <strain evidence="1 2">DSM 14263</strain>
    </source>
</reference>
<dbReference type="InterPro" id="IPR003831">
    <property type="entry name" value="DUF211"/>
</dbReference>